<evidence type="ECO:0000313" key="3">
    <source>
        <dbReference type="Proteomes" id="UP000003781"/>
    </source>
</evidence>
<dbReference type="EMBL" id="AAXW01000002">
    <property type="protein sequence ID" value="EAZ93897.1"/>
    <property type="molecule type" value="Genomic_DNA"/>
</dbReference>
<comment type="caution">
    <text evidence="2">The sequence shown here is derived from an EMBL/GenBank/DDBJ whole genome shotgun (WGS) entry which is preliminary data.</text>
</comment>
<dbReference type="Proteomes" id="UP000003781">
    <property type="component" value="Unassembled WGS sequence"/>
</dbReference>
<proteinExistence type="predicted"/>
<gene>
    <name evidence="2" type="ORF">CY0110_18917</name>
</gene>
<dbReference type="GO" id="GO:0005975">
    <property type="term" value="P:carbohydrate metabolic process"/>
    <property type="evidence" value="ECO:0007669"/>
    <property type="project" value="InterPro"/>
</dbReference>
<organism evidence="2 3">
    <name type="scientific">Crocosphaera chwakensis CCY0110</name>
    <dbReference type="NCBI Taxonomy" id="391612"/>
    <lineage>
        <taxon>Bacteria</taxon>
        <taxon>Bacillati</taxon>
        <taxon>Cyanobacteriota</taxon>
        <taxon>Cyanophyceae</taxon>
        <taxon>Oscillatoriophycideae</taxon>
        <taxon>Chroococcales</taxon>
        <taxon>Aphanothecaceae</taxon>
        <taxon>Crocosphaera</taxon>
        <taxon>Crocosphaera chwakensis</taxon>
    </lineage>
</organism>
<dbReference type="eggNOG" id="COG3408">
    <property type="taxonomic scope" value="Bacteria"/>
</dbReference>
<dbReference type="InterPro" id="IPR008928">
    <property type="entry name" value="6-hairpin_glycosidase_sf"/>
</dbReference>
<dbReference type="AlphaFoldDB" id="A3IJB5"/>
<evidence type="ECO:0000313" key="2">
    <source>
        <dbReference type="EMBL" id="EAZ93897.1"/>
    </source>
</evidence>
<evidence type="ECO:0000259" key="1">
    <source>
        <dbReference type="Pfam" id="PF06202"/>
    </source>
</evidence>
<sequence length="41" mass="4529">MGSISEIFDGDAPMIPRGCFAQAWSVGEVLRVWAKINEPSY</sequence>
<dbReference type="Pfam" id="PF06202">
    <property type="entry name" value="GDE_C"/>
    <property type="match status" value="1"/>
</dbReference>
<dbReference type="InterPro" id="IPR032790">
    <property type="entry name" value="GDE_C"/>
</dbReference>
<feature type="domain" description="Glycogen debranching enzyme C-terminal" evidence="1">
    <location>
        <begin position="1"/>
        <end position="31"/>
    </location>
</feature>
<reference evidence="2 3" key="1">
    <citation type="submission" date="2007-03" db="EMBL/GenBank/DDBJ databases">
        <authorList>
            <person name="Stal L."/>
            <person name="Ferriera S."/>
            <person name="Johnson J."/>
            <person name="Kravitz S."/>
            <person name="Beeson K."/>
            <person name="Sutton G."/>
            <person name="Rogers Y.-H."/>
            <person name="Friedman R."/>
            <person name="Frazier M."/>
            <person name="Venter J.C."/>
        </authorList>
    </citation>
    <scope>NUCLEOTIDE SEQUENCE [LARGE SCALE GENOMIC DNA]</scope>
    <source>
        <strain evidence="2 3">CCY0110</strain>
    </source>
</reference>
<dbReference type="SUPFAM" id="SSF48208">
    <property type="entry name" value="Six-hairpin glycosidases"/>
    <property type="match status" value="1"/>
</dbReference>
<protein>
    <submittedName>
        <fullName evidence="2">Glycogen debranching enzyme</fullName>
    </submittedName>
</protein>
<accession>A3IJB5</accession>
<keyword evidence="3" id="KW-1185">Reference proteome</keyword>
<name>A3IJB5_9CHRO</name>